<dbReference type="Pfam" id="PF01596">
    <property type="entry name" value="Methyltransf_3"/>
    <property type="match status" value="1"/>
</dbReference>
<proteinExistence type="predicted"/>
<sequence>MALEEYILEHISPEPPLLKKLYRDAHTHLVRPRMMSGHHQGRLLALLSKLKSPRNIIEIGTYTGYATLCLAEGLSEKGIVHTIELNDEMEDFLRRYFDQSEQKEQIRLYFGDALEILPTLPLEETDIVYIDANKRHYIEYVKLVLKRLPAGSLIISDNTLWDGKVIEPEAQDEQTVSIRNFNYYLLEQPELSTVILPLRDGLTLSIKQTDTRQ</sequence>
<dbReference type="InterPro" id="IPR002935">
    <property type="entry name" value="SAM_O-MeTrfase"/>
</dbReference>
<dbReference type="GO" id="GO:0008168">
    <property type="term" value="F:methyltransferase activity"/>
    <property type="evidence" value="ECO:0007669"/>
    <property type="project" value="UniProtKB-KW"/>
</dbReference>
<organism evidence="4 5">
    <name type="scientific">Porphyromonas canoris</name>
    <dbReference type="NCBI Taxonomy" id="36875"/>
    <lineage>
        <taxon>Bacteria</taxon>
        <taxon>Pseudomonadati</taxon>
        <taxon>Bacteroidota</taxon>
        <taxon>Bacteroidia</taxon>
        <taxon>Bacteroidales</taxon>
        <taxon>Porphyromonadaceae</taxon>
        <taxon>Porphyromonas</taxon>
    </lineage>
</organism>
<evidence type="ECO:0000256" key="1">
    <source>
        <dbReference type="ARBA" id="ARBA00022603"/>
    </source>
</evidence>
<dbReference type="EMBL" id="JQZV01000003">
    <property type="protein sequence ID" value="KGN93286.1"/>
    <property type="molecule type" value="Genomic_DNA"/>
</dbReference>
<dbReference type="InterPro" id="IPR050362">
    <property type="entry name" value="Cation-dep_OMT"/>
</dbReference>
<evidence type="ECO:0000256" key="2">
    <source>
        <dbReference type="ARBA" id="ARBA00022679"/>
    </source>
</evidence>
<dbReference type="Proteomes" id="UP000030101">
    <property type="component" value="Unassembled WGS sequence"/>
</dbReference>
<evidence type="ECO:0000313" key="4">
    <source>
        <dbReference type="EMBL" id="KGN93286.1"/>
    </source>
</evidence>
<keyword evidence="5" id="KW-1185">Reference proteome</keyword>
<evidence type="ECO:0000313" key="5">
    <source>
        <dbReference type="Proteomes" id="UP000030101"/>
    </source>
</evidence>
<dbReference type="SUPFAM" id="SSF53335">
    <property type="entry name" value="S-adenosyl-L-methionine-dependent methyltransferases"/>
    <property type="match status" value="1"/>
</dbReference>
<gene>
    <name evidence="4" type="ORF">HQ43_01150</name>
</gene>
<reference evidence="4 5" key="1">
    <citation type="submission" date="2014-08" db="EMBL/GenBank/DDBJ databases">
        <title>Porphyromonas canoris strain:OH2762 Genome sequencing.</title>
        <authorList>
            <person name="Wallis C."/>
            <person name="Deusch O."/>
            <person name="O'Flynn C."/>
            <person name="Davis I."/>
            <person name="Jospin G."/>
            <person name="Darling A.E."/>
            <person name="Coil D.A."/>
            <person name="Alexiev A."/>
            <person name="Horsfall A."/>
            <person name="Kirkwood N."/>
            <person name="Harris S."/>
            <person name="Eisen J.A."/>
        </authorList>
    </citation>
    <scope>NUCLEOTIDE SEQUENCE [LARGE SCALE GENOMIC DNA]</scope>
    <source>
        <strain evidence="5">COT-108 OH2762</strain>
    </source>
</reference>
<dbReference type="CDD" id="cd02440">
    <property type="entry name" value="AdoMet_MTases"/>
    <property type="match status" value="1"/>
</dbReference>
<dbReference type="Gene3D" id="3.40.50.150">
    <property type="entry name" value="Vaccinia Virus protein VP39"/>
    <property type="match status" value="1"/>
</dbReference>
<dbReference type="PANTHER" id="PTHR10509">
    <property type="entry name" value="O-METHYLTRANSFERASE-RELATED"/>
    <property type="match status" value="1"/>
</dbReference>
<keyword evidence="3" id="KW-0949">S-adenosyl-L-methionine</keyword>
<protein>
    <submittedName>
        <fullName evidence="4">Methyltransferase</fullName>
    </submittedName>
</protein>
<dbReference type="GO" id="GO:0032259">
    <property type="term" value="P:methylation"/>
    <property type="evidence" value="ECO:0007669"/>
    <property type="project" value="UniProtKB-KW"/>
</dbReference>
<accession>A0ABR4XMG8</accession>
<keyword evidence="1 4" id="KW-0489">Methyltransferase</keyword>
<evidence type="ECO:0000256" key="3">
    <source>
        <dbReference type="ARBA" id="ARBA00022691"/>
    </source>
</evidence>
<keyword evidence="2" id="KW-0808">Transferase</keyword>
<dbReference type="PROSITE" id="PS51682">
    <property type="entry name" value="SAM_OMT_I"/>
    <property type="match status" value="1"/>
</dbReference>
<comment type="caution">
    <text evidence="4">The sequence shown here is derived from an EMBL/GenBank/DDBJ whole genome shotgun (WGS) entry which is preliminary data.</text>
</comment>
<dbReference type="InterPro" id="IPR029063">
    <property type="entry name" value="SAM-dependent_MTases_sf"/>
</dbReference>
<dbReference type="PANTHER" id="PTHR10509:SF14">
    <property type="entry name" value="CAFFEOYL-COA O-METHYLTRANSFERASE 3-RELATED"/>
    <property type="match status" value="1"/>
</dbReference>
<name>A0ABR4XMG8_9PORP</name>